<dbReference type="OrthoDB" id="1143964at2"/>
<name>A0A5B7TQH1_9FLAO</name>
<keyword evidence="3" id="KW-1185">Reference proteome</keyword>
<feature type="transmembrane region" description="Helical" evidence="1">
    <location>
        <begin position="12"/>
        <end position="33"/>
    </location>
</feature>
<feature type="transmembrane region" description="Helical" evidence="1">
    <location>
        <begin position="88"/>
        <end position="107"/>
    </location>
</feature>
<dbReference type="Proteomes" id="UP000306229">
    <property type="component" value="Chromosome"/>
</dbReference>
<sequence length="146" mass="16337">MTNSIRKTKPPMWFWIASLIALLWNGMGVLQYLQQAYNTESFRAMYTDEQLSMIANTPSWVIAAFAIAVFGGLLGAFALVLRKKWARPLFLVSLIGIIVQMVYNLFISNAMEVYGPGAIAMPIMVLVVGIILLWFSKKSIAKGWIS</sequence>
<dbReference type="KEGG" id="fbe:FF125_08780"/>
<dbReference type="EMBL" id="CP040749">
    <property type="protein sequence ID" value="QCX38520.1"/>
    <property type="molecule type" value="Genomic_DNA"/>
</dbReference>
<evidence type="ECO:0000313" key="3">
    <source>
        <dbReference type="Proteomes" id="UP000306229"/>
    </source>
</evidence>
<feature type="transmembrane region" description="Helical" evidence="1">
    <location>
        <begin position="113"/>
        <end position="135"/>
    </location>
</feature>
<protein>
    <recommendedName>
        <fullName evidence="4">Sugar transporter</fullName>
    </recommendedName>
</protein>
<dbReference type="RefSeq" id="WP_138949417.1">
    <property type="nucleotide sequence ID" value="NZ_CP040749.1"/>
</dbReference>
<organism evidence="2 3">
    <name type="scientific">Aureibaculum algae</name>
    <dbReference type="NCBI Taxonomy" id="2584122"/>
    <lineage>
        <taxon>Bacteria</taxon>
        <taxon>Pseudomonadati</taxon>
        <taxon>Bacteroidota</taxon>
        <taxon>Flavobacteriia</taxon>
        <taxon>Flavobacteriales</taxon>
        <taxon>Flavobacteriaceae</taxon>
        <taxon>Aureibaculum</taxon>
    </lineage>
</organism>
<evidence type="ECO:0000313" key="2">
    <source>
        <dbReference type="EMBL" id="QCX38520.1"/>
    </source>
</evidence>
<evidence type="ECO:0000256" key="1">
    <source>
        <dbReference type="SAM" id="Phobius"/>
    </source>
</evidence>
<gene>
    <name evidence="2" type="ORF">FF125_08780</name>
</gene>
<evidence type="ECO:0008006" key="4">
    <source>
        <dbReference type="Google" id="ProtNLM"/>
    </source>
</evidence>
<accession>A0A5B7TQH1</accession>
<keyword evidence="1" id="KW-0472">Membrane</keyword>
<feature type="transmembrane region" description="Helical" evidence="1">
    <location>
        <begin position="60"/>
        <end position="81"/>
    </location>
</feature>
<keyword evidence="1" id="KW-0812">Transmembrane</keyword>
<dbReference type="AlphaFoldDB" id="A0A5B7TQH1"/>
<proteinExistence type="predicted"/>
<keyword evidence="1" id="KW-1133">Transmembrane helix</keyword>
<reference evidence="2 3" key="1">
    <citation type="submission" date="2019-05" db="EMBL/GenBank/DDBJ databases">
        <title>Algicella ahnfeltiae gen. nov., sp. nov., a novel marine bacterium of the family Flavobacteriaceae isolated from a red alga.</title>
        <authorList>
            <person name="Nedashkovskaya O.I."/>
            <person name="Kukhlevskiy A.D."/>
            <person name="Kim S.-G."/>
            <person name="Zhukova N.V."/>
            <person name="Mikhailov V.V."/>
        </authorList>
    </citation>
    <scope>NUCLEOTIDE SEQUENCE [LARGE SCALE GENOMIC DNA]</scope>
    <source>
        <strain evidence="2 3">10Alg115</strain>
    </source>
</reference>